<feature type="region of interest" description="Disordered" evidence="1">
    <location>
        <begin position="1"/>
        <end position="32"/>
    </location>
</feature>
<accession>A0A4Y2EJ27</accession>
<name>A0A4Y2EJ27_ARAVE</name>
<keyword evidence="3" id="KW-1185">Reference proteome</keyword>
<evidence type="ECO:0000256" key="1">
    <source>
        <dbReference type="SAM" id="MobiDB-lite"/>
    </source>
</evidence>
<gene>
    <name evidence="2" type="ORF">AVEN_97428_1</name>
</gene>
<sequence length="95" mass="10829">MSTDPVFFNARPTPRKQRSVSRQSSVCQSSSSKNMYPDYTLSDTGFVFYLSSSGRHQGEMWREIESLEARDVVRTKTQFCLSSTQENVLVKSSSF</sequence>
<dbReference type="AlphaFoldDB" id="A0A4Y2EJ27"/>
<proteinExistence type="predicted"/>
<reference evidence="2 3" key="1">
    <citation type="journal article" date="2019" name="Sci. Rep.">
        <title>Orb-weaving spider Araneus ventricosus genome elucidates the spidroin gene catalogue.</title>
        <authorList>
            <person name="Kono N."/>
            <person name="Nakamura H."/>
            <person name="Ohtoshi R."/>
            <person name="Moran D.A.P."/>
            <person name="Shinohara A."/>
            <person name="Yoshida Y."/>
            <person name="Fujiwara M."/>
            <person name="Mori M."/>
            <person name="Tomita M."/>
            <person name="Arakawa K."/>
        </authorList>
    </citation>
    <scope>NUCLEOTIDE SEQUENCE [LARGE SCALE GENOMIC DNA]</scope>
</reference>
<evidence type="ECO:0000313" key="3">
    <source>
        <dbReference type="Proteomes" id="UP000499080"/>
    </source>
</evidence>
<comment type="caution">
    <text evidence="2">The sequence shown here is derived from an EMBL/GenBank/DDBJ whole genome shotgun (WGS) entry which is preliminary data.</text>
</comment>
<dbReference type="Proteomes" id="UP000499080">
    <property type="component" value="Unassembled WGS sequence"/>
</dbReference>
<feature type="compositionally biased region" description="Low complexity" evidence="1">
    <location>
        <begin position="20"/>
        <end position="32"/>
    </location>
</feature>
<dbReference type="EMBL" id="BGPR01000628">
    <property type="protein sequence ID" value="GBM29150.1"/>
    <property type="molecule type" value="Genomic_DNA"/>
</dbReference>
<organism evidence="2 3">
    <name type="scientific">Araneus ventricosus</name>
    <name type="common">Orbweaver spider</name>
    <name type="synonym">Epeira ventricosa</name>
    <dbReference type="NCBI Taxonomy" id="182803"/>
    <lineage>
        <taxon>Eukaryota</taxon>
        <taxon>Metazoa</taxon>
        <taxon>Ecdysozoa</taxon>
        <taxon>Arthropoda</taxon>
        <taxon>Chelicerata</taxon>
        <taxon>Arachnida</taxon>
        <taxon>Araneae</taxon>
        <taxon>Araneomorphae</taxon>
        <taxon>Entelegynae</taxon>
        <taxon>Araneoidea</taxon>
        <taxon>Araneidae</taxon>
        <taxon>Araneus</taxon>
    </lineage>
</organism>
<evidence type="ECO:0000313" key="2">
    <source>
        <dbReference type="EMBL" id="GBM29150.1"/>
    </source>
</evidence>
<protein>
    <submittedName>
        <fullName evidence="2">Uncharacterized protein</fullName>
    </submittedName>
</protein>